<accession>A0A166B6V5</accession>
<dbReference type="Proteomes" id="UP000076798">
    <property type="component" value="Unassembled WGS sequence"/>
</dbReference>
<keyword evidence="3" id="KW-1185">Reference proteome</keyword>
<keyword evidence="1" id="KW-0472">Membrane</keyword>
<feature type="transmembrane region" description="Helical" evidence="1">
    <location>
        <begin position="6"/>
        <end position="25"/>
    </location>
</feature>
<gene>
    <name evidence="2" type="ORF">SISSUDRAFT_1050416</name>
</gene>
<organism evidence="2 3">
    <name type="scientific">Sistotremastrum suecicum HHB10207 ss-3</name>
    <dbReference type="NCBI Taxonomy" id="1314776"/>
    <lineage>
        <taxon>Eukaryota</taxon>
        <taxon>Fungi</taxon>
        <taxon>Dikarya</taxon>
        <taxon>Basidiomycota</taxon>
        <taxon>Agaricomycotina</taxon>
        <taxon>Agaricomycetes</taxon>
        <taxon>Sistotremastrales</taxon>
        <taxon>Sistotremastraceae</taxon>
        <taxon>Sistotremastrum</taxon>
    </lineage>
</organism>
<evidence type="ECO:0000313" key="2">
    <source>
        <dbReference type="EMBL" id="KZT36054.1"/>
    </source>
</evidence>
<keyword evidence="1" id="KW-0812">Transmembrane</keyword>
<dbReference type="EMBL" id="KV428118">
    <property type="protein sequence ID" value="KZT36054.1"/>
    <property type="molecule type" value="Genomic_DNA"/>
</dbReference>
<evidence type="ECO:0000313" key="3">
    <source>
        <dbReference type="Proteomes" id="UP000076798"/>
    </source>
</evidence>
<dbReference type="AlphaFoldDB" id="A0A166B6V5"/>
<protein>
    <submittedName>
        <fullName evidence="2">Uncharacterized protein</fullName>
    </submittedName>
</protein>
<evidence type="ECO:0000256" key="1">
    <source>
        <dbReference type="SAM" id="Phobius"/>
    </source>
</evidence>
<keyword evidence="1" id="KW-1133">Transmembrane helix</keyword>
<sequence>MVPLAWAHFRNSVIFGIVFGFSLMIPRLSTPIHAFGSARSESKTFTPSNIDQFGL</sequence>
<reference evidence="2 3" key="1">
    <citation type="journal article" date="2016" name="Mol. Biol. Evol.">
        <title>Comparative Genomics of Early-Diverging Mushroom-Forming Fungi Provides Insights into the Origins of Lignocellulose Decay Capabilities.</title>
        <authorList>
            <person name="Nagy L.G."/>
            <person name="Riley R."/>
            <person name="Tritt A."/>
            <person name="Adam C."/>
            <person name="Daum C."/>
            <person name="Floudas D."/>
            <person name="Sun H."/>
            <person name="Yadav J.S."/>
            <person name="Pangilinan J."/>
            <person name="Larsson K.H."/>
            <person name="Matsuura K."/>
            <person name="Barry K."/>
            <person name="Labutti K."/>
            <person name="Kuo R."/>
            <person name="Ohm R.A."/>
            <person name="Bhattacharya S.S."/>
            <person name="Shirouzu T."/>
            <person name="Yoshinaga Y."/>
            <person name="Martin F.M."/>
            <person name="Grigoriev I.V."/>
            <person name="Hibbett D.S."/>
        </authorList>
    </citation>
    <scope>NUCLEOTIDE SEQUENCE [LARGE SCALE GENOMIC DNA]</scope>
    <source>
        <strain evidence="2 3">HHB10207 ss-3</strain>
    </source>
</reference>
<proteinExistence type="predicted"/>
<name>A0A166B6V5_9AGAM</name>